<evidence type="ECO:0000313" key="1">
    <source>
        <dbReference type="EMBL" id="ORA11291.1"/>
    </source>
</evidence>
<name>A0A1W9ZBG4_MYCAI</name>
<protein>
    <submittedName>
        <fullName evidence="1">Mammalian cell entry related domain protein</fullName>
    </submittedName>
</protein>
<dbReference type="Proteomes" id="UP000192707">
    <property type="component" value="Unassembled WGS sequence"/>
</dbReference>
<evidence type="ECO:0000313" key="2">
    <source>
        <dbReference type="Proteomes" id="UP000192707"/>
    </source>
</evidence>
<gene>
    <name evidence="1" type="ORF">BST14_19010</name>
</gene>
<organism evidence="1 2">
    <name type="scientific">Mycobacterium arosiense ATCC BAA-1401 = DSM 45069</name>
    <dbReference type="NCBI Taxonomy" id="1265311"/>
    <lineage>
        <taxon>Bacteria</taxon>
        <taxon>Bacillati</taxon>
        <taxon>Actinomycetota</taxon>
        <taxon>Actinomycetes</taxon>
        <taxon>Mycobacteriales</taxon>
        <taxon>Mycobacteriaceae</taxon>
        <taxon>Mycobacterium</taxon>
        <taxon>Mycobacterium avium complex (MAC)</taxon>
    </lineage>
</organism>
<accession>A0A1W9ZBG4</accession>
<reference evidence="1 2" key="1">
    <citation type="submission" date="2016-12" db="EMBL/GenBank/DDBJ databases">
        <title>The new phylogeny of genus Mycobacterium.</title>
        <authorList>
            <person name="Tortoli E."/>
            <person name="Trovato A."/>
            <person name="Cirillo D.M."/>
        </authorList>
    </citation>
    <scope>NUCLEOTIDE SEQUENCE [LARGE SCALE GENOMIC DNA]</scope>
    <source>
        <strain evidence="1 2">DSM 45069</strain>
    </source>
</reference>
<dbReference type="AlphaFoldDB" id="A0A1W9ZBG4"/>
<sequence length="348" mass="36540">MLLQGSDRSEARMLFMIGAALVLCVVAVLGAVKVLNPFGGRAPGLISVVIDTPFVGEGVAKGTPIVLHGVKVGEVTGVASLPAGGVQLNADLQSGPVTGLTNTMDIDFRPVNYFGVTGINLVASTGGQPLSEGMRIRKAPNGNFTLQALLYRFGQLSTGVLTTQLVQVIDRSTRYIDALDPLLETMLIVSNAVAGVQTVSTEQLLTNTTQLSNGVPSFVAGATQGGEMYINLDRTYAGFGPRDVGKQFFDTRGRGTIRDAIHVFGDVGTLEQTHVDDLLPVIDTVKALADVVPPLIRPDGIAQTLVELRSRFEKLYSGTPGQPALNVQIALDNIPSVAGPLGIEVGHS</sequence>
<dbReference type="OrthoDB" id="4367361at2"/>
<dbReference type="EMBL" id="MVHG01000055">
    <property type="protein sequence ID" value="ORA11291.1"/>
    <property type="molecule type" value="Genomic_DNA"/>
</dbReference>
<dbReference type="RefSeq" id="WP_083065916.1">
    <property type="nucleotide sequence ID" value="NZ_MVHG01000055.1"/>
</dbReference>
<keyword evidence="2" id="KW-1185">Reference proteome</keyword>
<proteinExistence type="predicted"/>
<comment type="caution">
    <text evidence="1">The sequence shown here is derived from an EMBL/GenBank/DDBJ whole genome shotgun (WGS) entry which is preliminary data.</text>
</comment>